<dbReference type="AlphaFoldDB" id="A0A1Y1UV11"/>
<dbReference type="Gene3D" id="3.40.190.10">
    <property type="entry name" value="Periplasmic binding protein-like II"/>
    <property type="match status" value="1"/>
</dbReference>
<accession>A0A1Y1UV11</accession>
<reference evidence="1 2" key="1">
    <citation type="submission" date="2016-08" db="EMBL/GenBank/DDBJ databases">
        <title>Genomes of anaerobic fungi encode conserved fungal cellulosomes for biomass hydrolysis.</title>
        <authorList>
            <consortium name="DOE Joint Genome Institute"/>
            <person name="Haitjema C.H."/>
            <person name="Gilmore S.P."/>
            <person name="Henske J.K."/>
            <person name="Solomon K.V."/>
            <person name="De Groot R."/>
            <person name="Kuo A."/>
            <person name="Mondo S.J."/>
            <person name="Salamov A.A."/>
            <person name="Labutti K."/>
            <person name="Zhao Z."/>
            <person name="Chiniquy J."/>
            <person name="Barry K."/>
            <person name="Brewer H.M."/>
            <person name="Purvine S.O."/>
            <person name="Wright A.T."/>
            <person name="Boxma B."/>
            <person name="Van Alen T."/>
            <person name="Hackstein J.H."/>
            <person name="Baker S.E."/>
            <person name="Grigoriev I.V."/>
            <person name="O'Malley M.A."/>
        </authorList>
    </citation>
    <scope>NUCLEOTIDE SEQUENCE [LARGE SCALE GENOMIC DNA]</scope>
    <source>
        <strain evidence="2">finn</strain>
    </source>
</reference>
<protein>
    <submittedName>
        <fullName evidence="1">Uncharacterized protein</fullName>
    </submittedName>
</protein>
<comment type="caution">
    <text evidence="1">The sequence shown here is derived from an EMBL/GenBank/DDBJ whole genome shotgun (WGS) entry which is preliminary data.</text>
</comment>
<dbReference type="Proteomes" id="UP000193719">
    <property type="component" value="Unassembled WGS sequence"/>
</dbReference>
<reference evidence="1 2" key="2">
    <citation type="submission" date="2016-08" db="EMBL/GenBank/DDBJ databases">
        <title>Pervasive Adenine N6-methylation of Active Genes in Fungi.</title>
        <authorList>
            <consortium name="DOE Joint Genome Institute"/>
            <person name="Mondo S.J."/>
            <person name="Dannebaum R.O."/>
            <person name="Kuo R.C."/>
            <person name="Labutti K."/>
            <person name="Haridas S."/>
            <person name="Kuo A."/>
            <person name="Salamov A."/>
            <person name="Ahrendt S.R."/>
            <person name="Lipzen A."/>
            <person name="Sullivan W."/>
            <person name="Andreopoulos W.B."/>
            <person name="Clum A."/>
            <person name="Lindquist E."/>
            <person name="Daum C."/>
            <person name="Ramamoorthy G.K."/>
            <person name="Gryganskyi A."/>
            <person name="Culley D."/>
            <person name="Magnuson J.K."/>
            <person name="James T.Y."/>
            <person name="O'Malley M.A."/>
            <person name="Stajich J.E."/>
            <person name="Spatafora J.W."/>
            <person name="Visel A."/>
            <person name="Grigoriev I.V."/>
        </authorList>
    </citation>
    <scope>NUCLEOTIDE SEQUENCE [LARGE SCALE GENOMIC DNA]</scope>
    <source>
        <strain evidence="2">finn</strain>
    </source>
</reference>
<dbReference type="EMBL" id="MCFH01000076">
    <property type="protein sequence ID" value="ORX41868.1"/>
    <property type="molecule type" value="Genomic_DNA"/>
</dbReference>
<evidence type="ECO:0000313" key="1">
    <source>
        <dbReference type="EMBL" id="ORX41868.1"/>
    </source>
</evidence>
<dbReference type="STRING" id="1754191.A0A1Y1UV11"/>
<name>A0A1Y1UV11_9FUNG</name>
<evidence type="ECO:0000313" key="2">
    <source>
        <dbReference type="Proteomes" id="UP000193719"/>
    </source>
</evidence>
<organism evidence="1 2">
    <name type="scientific">Piromyces finnis</name>
    <dbReference type="NCBI Taxonomy" id="1754191"/>
    <lineage>
        <taxon>Eukaryota</taxon>
        <taxon>Fungi</taxon>
        <taxon>Fungi incertae sedis</taxon>
        <taxon>Chytridiomycota</taxon>
        <taxon>Chytridiomycota incertae sedis</taxon>
        <taxon>Neocallimastigomycetes</taxon>
        <taxon>Neocallimastigales</taxon>
        <taxon>Neocallimastigaceae</taxon>
        <taxon>Piromyces</taxon>
    </lineage>
</organism>
<keyword evidence="2" id="KW-1185">Reference proteome</keyword>
<dbReference type="OrthoDB" id="2142773at2759"/>
<dbReference type="SUPFAM" id="SSF53850">
    <property type="entry name" value="Periplasmic binding protein-like II"/>
    <property type="match status" value="1"/>
</dbReference>
<proteinExistence type="predicted"/>
<sequence>MNKYSHFDYRINNDWLAVPLMTDIRTFRFNKTTFDICKKKGYNLHYPPPYNRKDWGTDYTKTWTWEKAFEYAEMISECTGSPGFKILGEKSEDTKFFIIICQSLGIPFFIDDYERDIKKCGLRKDDYIEKLSIVKKLFENHYIEKWLVEDDVIKWKNNPYPESLDKQPVFHLMEQNYGKFGVNGILFDIISRSEFEKDVLRSYIPGSSSFLGGSVSR</sequence>
<gene>
    <name evidence="1" type="ORF">BCR36DRAFT_466412</name>
</gene>